<dbReference type="InterPro" id="IPR038026">
    <property type="entry name" value="MtlR-like_sf"/>
</dbReference>
<protein>
    <submittedName>
        <fullName evidence="1">Uncharacterized protein</fullName>
    </submittedName>
</protein>
<dbReference type="AlphaFoldDB" id="A0A0P7ZJM2"/>
<sequence>MIETEYEKIPHPSRDIEFKDDMKDFIIWWELFKEEIENNGSWIKEHKFDGWLLMLKQFLPKKTKIMGTAFLKDIVEIKDHRLLILLSHLYFENFINEIIRKRLNSSSKILDMSFSTKLEILRATKIFDDFYYSELRFINNLRNMYAHNLYFDVLNYNFDKSLAIKSLKVLDKYRSKRAKRKLCDFILRIYLIYLVLIFSKNFKETNFLDIMKETSEKNRNSISKAPS</sequence>
<evidence type="ECO:0000313" key="2">
    <source>
        <dbReference type="Proteomes" id="UP000050360"/>
    </source>
</evidence>
<dbReference type="Proteomes" id="UP000050360">
    <property type="component" value="Unassembled WGS sequence"/>
</dbReference>
<proteinExistence type="predicted"/>
<organism evidence="1 2">
    <name type="scientific">Candidatus Methanoperedens nitratireducens</name>
    <dbReference type="NCBI Taxonomy" id="1392998"/>
    <lineage>
        <taxon>Archaea</taxon>
        <taxon>Methanobacteriati</taxon>
        <taxon>Methanobacteriota</taxon>
        <taxon>Stenosarchaea group</taxon>
        <taxon>Methanomicrobia</taxon>
        <taxon>Methanosarcinales</taxon>
        <taxon>ANME-2 cluster</taxon>
        <taxon>Candidatus Methanoperedentaceae</taxon>
        <taxon>Candidatus Methanoperedens</taxon>
    </lineage>
</organism>
<name>A0A0P7ZJM2_9EURY</name>
<reference evidence="1 2" key="1">
    <citation type="submission" date="2015-09" db="EMBL/GenBank/DDBJ databases">
        <title>A metagenomics-based metabolic model of nitrate-dependent anaerobic oxidation of methane by Methanoperedens-like archaea.</title>
        <authorList>
            <person name="Arshad A."/>
            <person name="Speth D.R."/>
            <person name="De Graaf R.M."/>
            <person name="Op Den Camp H.J."/>
            <person name="Jetten M.S."/>
            <person name="Welte C.U."/>
        </authorList>
    </citation>
    <scope>NUCLEOTIDE SEQUENCE [LARGE SCALE GENOMIC DNA]</scope>
</reference>
<dbReference type="EMBL" id="LKCM01000011">
    <property type="protein sequence ID" value="KPQ45333.1"/>
    <property type="molecule type" value="Genomic_DNA"/>
</dbReference>
<accession>A0A0P7ZJM2</accession>
<dbReference type="SUPFAM" id="SSF158668">
    <property type="entry name" value="MtlR-like"/>
    <property type="match status" value="1"/>
</dbReference>
<gene>
    <name evidence="1" type="ORF">MPEBLZ_00085</name>
</gene>
<evidence type="ECO:0000313" key="1">
    <source>
        <dbReference type="EMBL" id="KPQ45333.1"/>
    </source>
</evidence>
<comment type="caution">
    <text evidence="1">The sequence shown here is derived from an EMBL/GenBank/DDBJ whole genome shotgun (WGS) entry which is preliminary data.</text>
</comment>